<dbReference type="PROSITE" id="PS51272">
    <property type="entry name" value="SLH"/>
    <property type="match status" value="1"/>
</dbReference>
<dbReference type="EMBL" id="AP019308">
    <property type="protein sequence ID" value="BBH22719.1"/>
    <property type="molecule type" value="Genomic_DNA"/>
</dbReference>
<gene>
    <name evidence="1" type="ORF">Back11_40640</name>
</gene>
<evidence type="ECO:0000313" key="1">
    <source>
        <dbReference type="EMBL" id="BBH22719.1"/>
    </source>
</evidence>
<evidence type="ECO:0000313" key="2">
    <source>
        <dbReference type="Proteomes" id="UP000275368"/>
    </source>
</evidence>
<keyword evidence="2" id="KW-1185">Reference proteome</keyword>
<accession>A0A3G9JI77</accession>
<proteinExistence type="predicted"/>
<dbReference type="OrthoDB" id="2678541at2"/>
<protein>
    <submittedName>
        <fullName evidence="1">Uncharacterized protein</fullName>
    </submittedName>
</protein>
<dbReference type="KEGG" id="pbk:Back11_40640"/>
<dbReference type="RefSeq" id="WP_125661266.1">
    <property type="nucleotide sequence ID" value="NZ_AP019308.1"/>
</dbReference>
<dbReference type="InterPro" id="IPR001119">
    <property type="entry name" value="SLH_dom"/>
</dbReference>
<organism evidence="1 2">
    <name type="scientific">Paenibacillus baekrokdamisoli</name>
    <dbReference type="NCBI Taxonomy" id="1712516"/>
    <lineage>
        <taxon>Bacteria</taxon>
        <taxon>Bacillati</taxon>
        <taxon>Bacillota</taxon>
        <taxon>Bacilli</taxon>
        <taxon>Bacillales</taxon>
        <taxon>Paenibacillaceae</taxon>
        <taxon>Paenibacillus</taxon>
    </lineage>
</organism>
<name>A0A3G9JI77_9BACL</name>
<reference evidence="1 2" key="1">
    <citation type="submission" date="2018-11" db="EMBL/GenBank/DDBJ databases">
        <title>Complete genome sequence of Paenibacillus baekrokdamisoli strain KCTC 33723.</title>
        <authorList>
            <person name="Kang S.W."/>
            <person name="Lee K.C."/>
            <person name="Kim K.K."/>
            <person name="Kim J.S."/>
            <person name="Kim D.S."/>
            <person name="Ko S.H."/>
            <person name="Yang S.H."/>
            <person name="Lee J.S."/>
        </authorList>
    </citation>
    <scope>NUCLEOTIDE SEQUENCE [LARGE SCALE GENOMIC DNA]</scope>
    <source>
        <strain evidence="1 2">KCTC 33723</strain>
    </source>
</reference>
<dbReference type="AlphaFoldDB" id="A0A3G9JI77"/>
<dbReference type="Proteomes" id="UP000275368">
    <property type="component" value="Chromosome"/>
</dbReference>
<dbReference type="Pfam" id="PF00395">
    <property type="entry name" value="SLH"/>
    <property type="match status" value="1"/>
</dbReference>
<sequence>MGSIQRTLACLILVSMLFGVTVSAQPNKQDNSVETEWEGLYNQTSDLKGHWAEQLFQWAIMQRIIDGYPDGTFKPNKSVGEAEFLKALYRAFGAALPNSATYSWTDGPYRLAKYWNHPTLGSSKPELRLAPITRGRAAEIITAAQGVHYEGRDAIVYLVGNGLTNGKMATLEGFRANDELTRGEAIQWIRQLTLKGMMEIKERPVALSDRSLLPVSPSVTAERLPEFSTEPVTKDDFNLIGITPPYGLEARRFQRVD</sequence>